<evidence type="ECO:0000259" key="2">
    <source>
        <dbReference type="PROSITE" id="PS50003"/>
    </source>
</evidence>
<dbReference type="GO" id="GO:0032012">
    <property type="term" value="P:regulation of ARF protein signal transduction"/>
    <property type="evidence" value="ECO:0007669"/>
    <property type="project" value="InterPro"/>
</dbReference>
<protein>
    <submittedName>
        <fullName evidence="5">Uncharacterized protein</fullName>
    </submittedName>
</protein>
<dbReference type="SMART" id="SM00233">
    <property type="entry name" value="PH"/>
    <property type="match status" value="1"/>
</dbReference>
<accession>A0A7S3DGR3</accession>
<dbReference type="PANTHER" id="PTHR10663:SF402">
    <property type="entry name" value="MIP16918P"/>
    <property type="match status" value="1"/>
</dbReference>
<evidence type="ECO:0000259" key="3">
    <source>
        <dbReference type="PROSITE" id="PS50186"/>
    </source>
</evidence>
<evidence type="ECO:0000313" key="5">
    <source>
        <dbReference type="EMBL" id="CAE0257282.1"/>
    </source>
</evidence>
<dbReference type="InterPro" id="IPR023394">
    <property type="entry name" value="Sec7_C_sf"/>
</dbReference>
<feature type="compositionally biased region" description="Low complexity" evidence="1">
    <location>
        <begin position="758"/>
        <end position="767"/>
    </location>
</feature>
<dbReference type="InterPro" id="IPR036390">
    <property type="entry name" value="WH_DNA-bd_sf"/>
</dbReference>
<dbReference type="Pfam" id="PF04784">
    <property type="entry name" value="DUF547"/>
    <property type="match status" value="1"/>
</dbReference>
<dbReference type="PROSITE" id="PS50190">
    <property type="entry name" value="SEC7"/>
    <property type="match status" value="1"/>
</dbReference>
<proteinExistence type="predicted"/>
<dbReference type="AlphaFoldDB" id="A0A7S3DGR3"/>
<organism evidence="5">
    <name type="scientific">Palpitomonas bilix</name>
    <dbReference type="NCBI Taxonomy" id="652834"/>
    <lineage>
        <taxon>Eukaryota</taxon>
        <taxon>Eukaryota incertae sedis</taxon>
    </lineage>
</organism>
<dbReference type="FunFam" id="1.10.1000.11:FF:000002">
    <property type="entry name" value="Cytohesin 1"/>
    <property type="match status" value="1"/>
</dbReference>
<evidence type="ECO:0000256" key="1">
    <source>
        <dbReference type="SAM" id="MobiDB-lite"/>
    </source>
</evidence>
<gene>
    <name evidence="5" type="ORF">PBIL07802_LOCUS19541</name>
</gene>
<dbReference type="Pfam" id="PF00169">
    <property type="entry name" value="PH"/>
    <property type="match status" value="1"/>
</dbReference>
<dbReference type="Gene3D" id="1.10.1000.11">
    <property type="entry name" value="Arf Nucleotide-binding Site Opener,domain 2"/>
    <property type="match status" value="1"/>
</dbReference>
<dbReference type="InterPro" id="IPR000904">
    <property type="entry name" value="Sec7_dom"/>
</dbReference>
<sequence length="774" mass="88173">MKACFDGADLIDWLVKNYTHVDLARLLSEEVIYSHFSSPEKSRRESVMKFDAQLTRQDAMHIAQQLLDFEMLHCVACTSEGTTMSPSARAGGHSRGVSKFVDSIDFIYRFQEDEEHKALNERLIYQEEARDALKVACDLLELLLSIVRKRAAGSDYDTMLLEELNRSFRDFVLRTAELQKVDISELRANELKAFALNTFHLLTLHSIWVDQGFPKSPKNRPTYFRKYYYNIGGQKYCGEDLVHGMLRGNRMSLLSGAKPFTASDPRGWYARYTAEEVDARIHFAVCYGMSDQPAIRVYHPETLDAELNQQCREAAPALMQVQMVKKTVTMPLMFEWYMSDFGSTQADLISFALNYLPVMERTVFQQFLLQFWDKGLCKLEFRPLTWSLQYDVLAVAIEASRRSMESVAASEGALSENDASLTKAVELFNEKPTKGIDEMIDKKIISGTAESIARALKDTKGLDKKQIGEYLGGEKENQIRVLEAFIDALNFEEMGFDDALRFFLSSFWLPGEAQKIDRIVERFAKKYVKNNPGIFKSEDAAYTLAFSVIMLNTDAHNPSIPPERKMTKQQFINNNRGCNDGENFPQEFLENVYDRIKLNEIKLNDEDGEDGGKKSSRGVKTFTLPQKQGWLTKQGGRKKVWRERWFILKDGCLYYFKSPPAWGKEHEMKGMIPLEGLAVRKVEGGSKKMFCFEIFTPDGTGKIKAVKTEDARKSASRSFSTFSLGHHEKYLIAARAEEERSSWVHAISLCKQKLPTVSSSSSLPSLPGESAKEE</sequence>
<dbReference type="Pfam" id="PF01369">
    <property type="entry name" value="Sec7"/>
    <property type="match status" value="1"/>
</dbReference>
<dbReference type="PROSITE" id="PS50186">
    <property type="entry name" value="DEP"/>
    <property type="match status" value="1"/>
</dbReference>
<dbReference type="Gene3D" id="1.10.220.20">
    <property type="match status" value="1"/>
</dbReference>
<feature type="domain" description="DEP" evidence="3">
    <location>
        <begin position="1"/>
        <end position="112"/>
    </location>
</feature>
<name>A0A7S3DGR3_9EUKA</name>
<dbReference type="Gene3D" id="1.10.10.10">
    <property type="entry name" value="Winged helix-like DNA-binding domain superfamily/Winged helix DNA-binding domain"/>
    <property type="match status" value="1"/>
</dbReference>
<dbReference type="CDD" id="cd00171">
    <property type="entry name" value="Sec7"/>
    <property type="match status" value="1"/>
</dbReference>
<dbReference type="GO" id="GO:0005085">
    <property type="term" value="F:guanyl-nucleotide exchange factor activity"/>
    <property type="evidence" value="ECO:0007669"/>
    <property type="project" value="InterPro"/>
</dbReference>
<dbReference type="PANTHER" id="PTHR10663">
    <property type="entry name" value="GUANYL-NUCLEOTIDE EXCHANGE FACTOR"/>
    <property type="match status" value="1"/>
</dbReference>
<dbReference type="InterPro" id="IPR035999">
    <property type="entry name" value="Sec7_dom_sf"/>
</dbReference>
<feature type="domain" description="SEC7" evidence="4">
    <location>
        <begin position="410"/>
        <end position="599"/>
    </location>
</feature>
<dbReference type="InterPro" id="IPR036388">
    <property type="entry name" value="WH-like_DNA-bd_sf"/>
</dbReference>
<dbReference type="InterPro" id="IPR001849">
    <property type="entry name" value="PH_domain"/>
</dbReference>
<dbReference type="PROSITE" id="PS50003">
    <property type="entry name" value="PH_DOMAIN"/>
    <property type="match status" value="1"/>
</dbReference>
<reference evidence="5" key="1">
    <citation type="submission" date="2021-01" db="EMBL/GenBank/DDBJ databases">
        <authorList>
            <person name="Corre E."/>
            <person name="Pelletier E."/>
            <person name="Niang G."/>
            <person name="Scheremetjew M."/>
            <person name="Finn R."/>
            <person name="Kale V."/>
            <person name="Holt S."/>
            <person name="Cochrane G."/>
            <person name="Meng A."/>
            <person name="Brown T."/>
            <person name="Cohen L."/>
        </authorList>
    </citation>
    <scope>NUCLEOTIDE SEQUENCE</scope>
    <source>
        <strain evidence="5">NIES-2562</strain>
    </source>
</reference>
<dbReference type="SUPFAM" id="SSF50729">
    <property type="entry name" value="PH domain-like"/>
    <property type="match status" value="1"/>
</dbReference>
<dbReference type="Gene3D" id="2.30.29.30">
    <property type="entry name" value="Pleckstrin-homology domain (PH domain)/Phosphotyrosine-binding domain (PTB)"/>
    <property type="match status" value="1"/>
</dbReference>
<dbReference type="SUPFAM" id="SSF46785">
    <property type="entry name" value="Winged helix' DNA-binding domain"/>
    <property type="match status" value="1"/>
</dbReference>
<dbReference type="InterPro" id="IPR006869">
    <property type="entry name" value="DUF547"/>
</dbReference>
<dbReference type="SMART" id="SM00222">
    <property type="entry name" value="Sec7"/>
    <property type="match status" value="1"/>
</dbReference>
<evidence type="ECO:0000259" key="4">
    <source>
        <dbReference type="PROSITE" id="PS50190"/>
    </source>
</evidence>
<feature type="region of interest" description="Disordered" evidence="1">
    <location>
        <begin position="755"/>
        <end position="774"/>
    </location>
</feature>
<dbReference type="InterPro" id="IPR000591">
    <property type="entry name" value="DEP_dom"/>
</dbReference>
<dbReference type="SUPFAM" id="SSF48425">
    <property type="entry name" value="Sec7 domain"/>
    <property type="match status" value="1"/>
</dbReference>
<feature type="domain" description="PH" evidence="2">
    <location>
        <begin position="624"/>
        <end position="752"/>
    </location>
</feature>
<dbReference type="InterPro" id="IPR011993">
    <property type="entry name" value="PH-like_dom_sf"/>
</dbReference>
<dbReference type="EMBL" id="HBIB01030091">
    <property type="protein sequence ID" value="CAE0257282.1"/>
    <property type="molecule type" value="Transcribed_RNA"/>
</dbReference>
<dbReference type="GO" id="GO:0035556">
    <property type="term" value="P:intracellular signal transduction"/>
    <property type="evidence" value="ECO:0007669"/>
    <property type="project" value="InterPro"/>
</dbReference>